<feature type="domain" description="DDH" evidence="6">
    <location>
        <begin position="84"/>
        <end position="216"/>
    </location>
</feature>
<dbReference type="GO" id="GO:0006281">
    <property type="term" value="P:DNA repair"/>
    <property type="evidence" value="ECO:0007669"/>
    <property type="project" value="InterPro"/>
</dbReference>
<dbReference type="OrthoDB" id="9809852at2"/>
<reference evidence="9 10" key="2">
    <citation type="journal article" date="2012" name="BMC Genomics">
        <title>The genome of Pelobacter carbinolicus reveals surprising metabolic capabilities and physiological features.</title>
        <authorList>
            <person name="Aklujkar M."/>
            <person name="Haveman S.A."/>
            <person name="Didonato R.Jr."/>
            <person name="Chertkov O."/>
            <person name="Han C.S."/>
            <person name="Land M.L."/>
            <person name="Brown P."/>
            <person name="Lovley D.R."/>
        </authorList>
    </citation>
    <scope>NUCLEOTIDE SEQUENCE [LARGE SCALE GENOMIC DNA]</scope>
    <source>
        <strain evidence="10">DSM 2380 / NBRC 103641 / GraBd1</strain>
    </source>
</reference>
<evidence type="ECO:0000313" key="10">
    <source>
        <dbReference type="Proteomes" id="UP000002534"/>
    </source>
</evidence>
<dbReference type="InterPro" id="IPR041122">
    <property type="entry name" value="RecJ_OB"/>
</dbReference>
<evidence type="ECO:0000259" key="7">
    <source>
        <dbReference type="Pfam" id="PF02272"/>
    </source>
</evidence>
<dbReference type="InterPro" id="IPR038763">
    <property type="entry name" value="DHH_sf"/>
</dbReference>
<dbReference type="InterPro" id="IPR003156">
    <property type="entry name" value="DHHA1_dom"/>
</dbReference>
<protein>
    <recommendedName>
        <fullName evidence="2">Single-stranded-DNA-specific exonuclease RecJ</fullName>
    </recommendedName>
</protein>
<dbReference type="AlphaFoldDB" id="Q3A3C6"/>
<evidence type="ECO:0000256" key="3">
    <source>
        <dbReference type="ARBA" id="ARBA00022722"/>
    </source>
</evidence>
<dbReference type="NCBIfam" id="TIGR00644">
    <property type="entry name" value="recJ"/>
    <property type="match status" value="1"/>
</dbReference>
<dbReference type="Gene3D" id="3.90.1640.30">
    <property type="match status" value="1"/>
</dbReference>
<dbReference type="GO" id="GO:0006310">
    <property type="term" value="P:DNA recombination"/>
    <property type="evidence" value="ECO:0007669"/>
    <property type="project" value="InterPro"/>
</dbReference>
<dbReference type="HOGENOM" id="CLU_009736_5_2_7"/>
<keyword evidence="3" id="KW-0540">Nuclease</keyword>
<dbReference type="KEGG" id="pca:Pcar_1890"/>
<name>Q3A3C6_SYNC1</name>
<dbReference type="Pfam" id="PF17768">
    <property type="entry name" value="RecJ_OB"/>
    <property type="match status" value="1"/>
</dbReference>
<evidence type="ECO:0000313" key="9">
    <source>
        <dbReference type="EMBL" id="ABA89131.1"/>
    </source>
</evidence>
<gene>
    <name evidence="9" type="primary">recJ</name>
    <name evidence="9" type="ordered locus">Pcar_1890</name>
</gene>
<reference evidence="10" key="1">
    <citation type="submission" date="2005-10" db="EMBL/GenBank/DDBJ databases">
        <title>Complete sequence of Pelobacter carbinolicus DSM 2380.</title>
        <authorList>
            <person name="Copeland A."/>
            <person name="Lucas S."/>
            <person name="Lapidus A."/>
            <person name="Barry K."/>
            <person name="Detter J.C."/>
            <person name="Glavina T."/>
            <person name="Hammon N."/>
            <person name="Israni S."/>
            <person name="Pitluck S."/>
            <person name="Chertkov O."/>
            <person name="Schmutz J."/>
            <person name="Larimer F."/>
            <person name="Land M."/>
            <person name="Kyrpides N."/>
            <person name="Ivanova N."/>
            <person name="Richardson P."/>
        </authorList>
    </citation>
    <scope>NUCLEOTIDE SEQUENCE [LARGE SCALE GENOMIC DNA]</scope>
    <source>
        <strain evidence="10">DSM 2380 / NBRC 103641 / GraBd1</strain>
    </source>
</reference>
<feature type="domain" description="DHHA1" evidence="7">
    <location>
        <begin position="361"/>
        <end position="450"/>
    </location>
</feature>
<keyword evidence="10" id="KW-1185">Reference proteome</keyword>
<dbReference type="STRING" id="338963.Pcar_1890"/>
<evidence type="ECO:0000259" key="8">
    <source>
        <dbReference type="Pfam" id="PF17768"/>
    </source>
</evidence>
<sequence length="574" mass="62232">MSEASDTLWLERDVSEQLDAVALQQCLGLSRLASEALLRRGLGSLDEVQAFLQAKLSSMPDPCLMADMDKAVERLAQAVCNREKIAVHGDYDVDGISGTALLVETLRAFGARVSYHIPLRLKDGYGVSAAALEDCATHGATLAVTVDCGVSAHAQAMRAAELGLDLIITDHHQVPETLPAALAIVNPSRPDCGYPFKNLAGVGVAFLLLVALRKHLRDLGHWKTVCEPDLRYGLDLVALGTIADIVPLKGLNRALTKAGLELLSHSGRAGLQALKKVAGVDKVTCGSIGFRLAPRINAAGRLEDGAVGVELLLQESVQDAMATAEMLDRVNSDRQAIEQQTLEQADERWRQRSSGATHSIVLADERWHPGVIGIVASRLVEKYHRPTILIALNEGVGKGSGRSIKGLHLYQALSDCQAFLQGFGGHEYAAGLTIDAGRVEAFARDFEKLARQTLSPEDLRFRQFHDGEVSLEEIDLDSIDELSRLAPFGPGNPQPVYLARGVHLQSVQRVGDKHLRFIACQGGHGLPCIAFGMAERQAQLAGPQDILFTPQRNEWRERVSVQLQVRDIRPVSMA</sequence>
<dbReference type="PANTHER" id="PTHR30255">
    <property type="entry name" value="SINGLE-STRANDED-DNA-SPECIFIC EXONUCLEASE RECJ"/>
    <property type="match status" value="1"/>
</dbReference>
<evidence type="ECO:0000256" key="1">
    <source>
        <dbReference type="ARBA" id="ARBA00005915"/>
    </source>
</evidence>
<keyword evidence="5 9" id="KW-0269">Exonuclease</keyword>
<evidence type="ECO:0000256" key="5">
    <source>
        <dbReference type="ARBA" id="ARBA00022839"/>
    </source>
</evidence>
<dbReference type="Pfam" id="PF02272">
    <property type="entry name" value="DHHA1"/>
    <property type="match status" value="1"/>
</dbReference>
<comment type="similarity">
    <text evidence="1">Belongs to the RecJ family.</text>
</comment>
<dbReference type="SUPFAM" id="SSF64182">
    <property type="entry name" value="DHH phosphoesterases"/>
    <property type="match status" value="1"/>
</dbReference>
<keyword evidence="4" id="KW-0378">Hydrolase</keyword>
<dbReference type="GO" id="GO:0008409">
    <property type="term" value="F:5'-3' exonuclease activity"/>
    <property type="evidence" value="ECO:0007669"/>
    <property type="project" value="InterPro"/>
</dbReference>
<feature type="domain" description="RecJ OB" evidence="8">
    <location>
        <begin position="466"/>
        <end position="567"/>
    </location>
</feature>
<dbReference type="Proteomes" id="UP000002534">
    <property type="component" value="Chromosome"/>
</dbReference>
<dbReference type="GO" id="GO:0003676">
    <property type="term" value="F:nucleic acid binding"/>
    <property type="evidence" value="ECO:0007669"/>
    <property type="project" value="InterPro"/>
</dbReference>
<evidence type="ECO:0000256" key="2">
    <source>
        <dbReference type="ARBA" id="ARBA00019841"/>
    </source>
</evidence>
<dbReference type="RefSeq" id="WP_011341635.1">
    <property type="nucleotide sequence ID" value="NC_007498.2"/>
</dbReference>
<proteinExistence type="inferred from homology"/>
<dbReference type="InterPro" id="IPR001667">
    <property type="entry name" value="DDH_dom"/>
</dbReference>
<accession>Q3A3C6</accession>
<evidence type="ECO:0000259" key="6">
    <source>
        <dbReference type="Pfam" id="PF01368"/>
    </source>
</evidence>
<dbReference type="InterPro" id="IPR051673">
    <property type="entry name" value="SSDNA_exonuclease_RecJ"/>
</dbReference>
<dbReference type="Pfam" id="PF01368">
    <property type="entry name" value="DHH"/>
    <property type="match status" value="1"/>
</dbReference>
<organism evidence="9 10">
    <name type="scientific">Syntrophotalea carbinolica (strain DSM 2380 / NBRC 103641 / GraBd1)</name>
    <name type="common">Pelobacter carbinolicus</name>
    <dbReference type="NCBI Taxonomy" id="338963"/>
    <lineage>
        <taxon>Bacteria</taxon>
        <taxon>Pseudomonadati</taxon>
        <taxon>Thermodesulfobacteriota</taxon>
        <taxon>Desulfuromonadia</taxon>
        <taxon>Desulfuromonadales</taxon>
        <taxon>Syntrophotaleaceae</taxon>
        <taxon>Syntrophotalea</taxon>
    </lineage>
</organism>
<evidence type="ECO:0000256" key="4">
    <source>
        <dbReference type="ARBA" id="ARBA00022801"/>
    </source>
</evidence>
<dbReference type="eggNOG" id="COG0608">
    <property type="taxonomic scope" value="Bacteria"/>
</dbReference>
<dbReference type="InterPro" id="IPR004610">
    <property type="entry name" value="RecJ"/>
</dbReference>
<dbReference type="EMBL" id="CP000142">
    <property type="protein sequence ID" value="ABA89131.1"/>
    <property type="molecule type" value="Genomic_DNA"/>
</dbReference>
<dbReference type="PANTHER" id="PTHR30255:SF2">
    <property type="entry name" value="SINGLE-STRANDED-DNA-SPECIFIC EXONUCLEASE RECJ"/>
    <property type="match status" value="1"/>
</dbReference>
<dbReference type="Gene3D" id="3.10.310.30">
    <property type="match status" value="1"/>
</dbReference>